<keyword evidence="5" id="KW-0805">Transcription regulation</keyword>
<keyword evidence="6" id="KW-0804">Transcription</keyword>
<sequence length="2038" mass="223548">MDNYWHAKCSSTWQSLTPLVSSSSQLQAEEPRNQVSNTGLYFHPHVAQSAAHTMIQEATISKTSNFSSDNSVHADPGNSFLSLFSGPPSLLQHDLRQFSSSKPFVMSSKVPVSSNNFAVGAAGTGVSLACNGMFSQNLSIQYPEIGVDLCPVVSSRYGGSFSLLDVLHASNVNHHSSEPVKAVILHSDSGYEKVRDFSSLISSSTNNGKPQSISTQTSLKAPLEVKSSISRCSSTLSSPRVFCLGSSGDLLLSNTGLLGVVCSCHGLHMSISKFSEHSGLCNVNPGDCVHMDSGETIAQWRKLYFHKFGIRVPDDHNGWDSPEGFSTTSGMVKHSVTASNMPKNSDMSNPVGSCGGLEEFSQHQNNVAFLRNHNTSQKLVNKVSCNGQQRHAQDGCNLLHKGLIGVSQNNFPAVVDNQIMAHHMSGAGEADNGCHSLSAFGSSLSKRLQPFISYKNLQKSKSSQNDSDISRLYNLKKGNNVDTDAVSSGTELRLGQPSPKSQTSRSPVSPAFRSHHLFDIRGHGDPQKLLLPEQFIHNCNSSAMEYHSQTLQRASGSSNACVEGQTQLNLVNLGPGINQARGAAIIEHLKSDGDRSCVISKLLSQIKTPIDGRMQSTATGCLIDDCHVLPRTLPCESHMAKYGPTSSPWNTGYATEALTNINKLSAQNHVDKGKEVAFVADSLHVATQSNFEFPAKHMGSSTNCDGVGGTGCRSCLVVNEKSSHPYQLSGMSPDAFDPRNPINHPGKIPYLGFSGHLESWITVSLSPRVYVSNQGHGDSSFGTTQDQGRLHNSCIGKTQGFIVDPSSSKEHRHGLAVTNKQAASEVALKVLQSGFTCWMNGDAENTAPAAGLKKCCTFSTSSPGTSLHSNNIEIQCQLSCDMHPTEQPLGRSGRIENDVTPSNECGKCCQGVPFTYFPGKSSFTTHTNCFRGNCNSTISVSKEWTGSLNGMASVSLAPKSERNSTFAMEKAICFDQSGSEEGQVKKKVDCHAFQWRDVPSKATRMYNLTYKNRPANLLDRRENVGDQITDLAVAAKCFDRSVHDAESSKELEMSNISSGCSEAAVTQASVEFNNLDSSTIGAGNKYTQNLVVDEGSGIGKCWSSDDPLESERSSEFFGFTCKINSASEGSSKPLPNQSSRSLIDELRLRDSLILKNVRNQAHTELSFPAKTNQTQNPERGFKSAKGERPTKGKILDASFSPSVIDSDHWHSHSAKHMLMRIQPDQVGPHNCACSVGPNFKQNPELCLTKTTCHKIELHRFCNNNEGENDQTRLKVQDDCLEIRRNSGKKKFLIKWLQLLRSYSVKKRSELCLTKPICCKRELHKLYNDNEGEKDEIQLNIQDGCFEIHESSSRKRFRSDLTAPTSKKLQMQGPNCADTGIHARSNSAGCVIISSTERVGICKGKLRPVVCGKYGVISNGDPSRPAKIVSLKKVLKATRRYKCHKNDQLKLSSAKSSKKSIRGSNGCIDKFSNFKEGDSEGHDDTVSGEFDPENSVKQTETACFPGDKERGDVPYALKERDDGYEDRILDSCISTRLKPKCKEIRKRSLYELSIEGTRALISFSFISVEIQISLETQHRNLAKSLKYGEDGKRDADGICSAKCIRLATVFPKYPEVVGIVGRARQALNILTESKSIVNLPPPSWTWAFKAYYITFVNSLLTIVCVLCGYEGGAMTRALRSDNIVKSLLKAWNIVAEPRPKDTICPSEVLEDGFSMLSPLASVLESYSFRVIRPVSVEPSAGDWKVDLQKELDCVKNSACSSSNFNMHNSIIAGVLDSTIKQWVHMICGLWTPGTRCPNVNTMSAFDVSGAFHPKANVVCSMCNRPGGSCVPCRVRDCSVHFHPWCAHQKGLLQSEVEGADNEYVGFYGRCVLHAAYNYCDRDGNPISTETDHPGEKEYTCARTEGYKGRKREGFRYNLPGKSQGSGGCIVPQEQLNAWLHINRQKSSPKGLPKLPVSDVEYDFRVVEYVGEIVGLRVTDKRESEYQSGRKLQYKSACYFFRIDNEHIIDATRKGGIARFVNHSCLVIWCPTFYFCWFQV</sequence>
<keyword evidence="11" id="KW-1185">Reference proteome</keyword>
<feature type="domain" description="PHD-type" evidence="9">
    <location>
        <begin position="1746"/>
        <end position="1873"/>
    </location>
</feature>
<name>A0A7J0GC19_9ERIC</name>
<dbReference type="Gene3D" id="3.30.40.10">
    <property type="entry name" value="Zinc/RING finger domain, C3HC4 (zinc finger)"/>
    <property type="match status" value="1"/>
</dbReference>
<dbReference type="InterPro" id="IPR032308">
    <property type="entry name" value="TDBD"/>
</dbReference>
<dbReference type="PANTHER" id="PTHR45838:SF4">
    <property type="entry name" value="HISTONE-LYSINE N-METHYLTRANSFERASE TRITHORAX"/>
    <property type="match status" value="1"/>
</dbReference>
<dbReference type="Pfam" id="PF13832">
    <property type="entry name" value="zf-HC5HC2H_2"/>
    <property type="match status" value="1"/>
</dbReference>
<dbReference type="InterPro" id="IPR013083">
    <property type="entry name" value="Znf_RING/FYVE/PHD"/>
</dbReference>
<comment type="subcellular location">
    <subcellularLocation>
        <location evidence="1">Nucleus</location>
    </subcellularLocation>
</comment>
<keyword evidence="2" id="KW-0479">Metal-binding</keyword>
<organism evidence="10 11">
    <name type="scientific">Actinidia rufa</name>
    <dbReference type="NCBI Taxonomy" id="165716"/>
    <lineage>
        <taxon>Eukaryota</taxon>
        <taxon>Viridiplantae</taxon>
        <taxon>Streptophyta</taxon>
        <taxon>Embryophyta</taxon>
        <taxon>Tracheophyta</taxon>
        <taxon>Spermatophyta</taxon>
        <taxon>Magnoliopsida</taxon>
        <taxon>eudicotyledons</taxon>
        <taxon>Gunneridae</taxon>
        <taxon>Pentapetalae</taxon>
        <taxon>asterids</taxon>
        <taxon>Ericales</taxon>
        <taxon>Actinidiaceae</taxon>
        <taxon>Actinidia</taxon>
    </lineage>
</organism>
<proteinExistence type="predicted"/>
<reference evidence="10 11" key="1">
    <citation type="submission" date="2019-07" db="EMBL/GenBank/DDBJ databases">
        <title>De Novo Assembly of kiwifruit Actinidia rufa.</title>
        <authorList>
            <person name="Sugita-Konishi S."/>
            <person name="Sato K."/>
            <person name="Mori E."/>
            <person name="Abe Y."/>
            <person name="Kisaki G."/>
            <person name="Hamano K."/>
            <person name="Suezawa K."/>
            <person name="Otani M."/>
            <person name="Fukuda T."/>
            <person name="Manabe T."/>
            <person name="Gomi K."/>
            <person name="Tabuchi M."/>
            <person name="Akimitsu K."/>
            <person name="Kataoka I."/>
        </authorList>
    </citation>
    <scope>NUCLEOTIDE SEQUENCE [LARGE SCALE GENOMIC DNA]</scope>
    <source>
        <strain evidence="11">cv. Fuchu</strain>
    </source>
</reference>
<evidence type="ECO:0000256" key="5">
    <source>
        <dbReference type="ARBA" id="ARBA00023015"/>
    </source>
</evidence>
<dbReference type="InterPro" id="IPR046341">
    <property type="entry name" value="SET_dom_sf"/>
</dbReference>
<gene>
    <name evidence="10" type="ORF">Acr_20g0001380</name>
</gene>
<dbReference type="PROSITE" id="PS51805">
    <property type="entry name" value="EPHD"/>
    <property type="match status" value="1"/>
</dbReference>
<dbReference type="InterPro" id="IPR034732">
    <property type="entry name" value="EPHD"/>
</dbReference>
<feature type="region of interest" description="Disordered" evidence="8">
    <location>
        <begin position="484"/>
        <end position="510"/>
    </location>
</feature>
<dbReference type="GO" id="GO:0042800">
    <property type="term" value="F:histone H3K4 methyltransferase activity"/>
    <property type="evidence" value="ECO:0007669"/>
    <property type="project" value="TreeGrafter"/>
</dbReference>
<dbReference type="OrthoDB" id="308383at2759"/>
<evidence type="ECO:0000256" key="8">
    <source>
        <dbReference type="SAM" id="MobiDB-lite"/>
    </source>
</evidence>
<dbReference type="SUPFAM" id="SSF82199">
    <property type="entry name" value="SET domain"/>
    <property type="match status" value="1"/>
</dbReference>
<dbReference type="EMBL" id="BJWL01000020">
    <property type="protein sequence ID" value="GFZ08330.1"/>
    <property type="molecule type" value="Genomic_DNA"/>
</dbReference>
<evidence type="ECO:0000256" key="7">
    <source>
        <dbReference type="ARBA" id="ARBA00023242"/>
    </source>
</evidence>
<feature type="compositionally biased region" description="Polar residues" evidence="8">
    <location>
        <begin position="498"/>
        <end position="507"/>
    </location>
</feature>
<evidence type="ECO:0000256" key="4">
    <source>
        <dbReference type="ARBA" id="ARBA00022833"/>
    </source>
</evidence>
<evidence type="ECO:0000256" key="1">
    <source>
        <dbReference type="ARBA" id="ARBA00004123"/>
    </source>
</evidence>
<dbReference type="GO" id="GO:0008270">
    <property type="term" value="F:zinc ion binding"/>
    <property type="evidence" value="ECO:0007669"/>
    <property type="project" value="UniProtKB-KW"/>
</dbReference>
<keyword evidence="7" id="KW-0539">Nucleus</keyword>
<keyword evidence="3" id="KW-0863">Zinc-finger</keyword>
<dbReference type="CDD" id="cd15571">
    <property type="entry name" value="ePHD"/>
    <property type="match status" value="1"/>
</dbReference>
<evidence type="ECO:0000256" key="6">
    <source>
        <dbReference type="ARBA" id="ARBA00023163"/>
    </source>
</evidence>
<dbReference type="Proteomes" id="UP000585474">
    <property type="component" value="Unassembled WGS sequence"/>
</dbReference>
<keyword evidence="4" id="KW-0862">Zinc</keyword>
<feature type="region of interest" description="Disordered" evidence="8">
    <location>
        <begin position="1170"/>
        <end position="1193"/>
    </location>
</feature>
<dbReference type="PANTHER" id="PTHR45838">
    <property type="entry name" value="HISTONE-LYSINE-N-METHYLTRANSFERASE 2 KMT2 FAMILY MEMBER"/>
    <property type="match status" value="1"/>
</dbReference>
<dbReference type="GO" id="GO:0045893">
    <property type="term" value="P:positive regulation of DNA-templated transcription"/>
    <property type="evidence" value="ECO:0007669"/>
    <property type="project" value="TreeGrafter"/>
</dbReference>
<evidence type="ECO:0000313" key="10">
    <source>
        <dbReference type="EMBL" id="GFZ08330.1"/>
    </source>
</evidence>
<protein>
    <recommendedName>
        <fullName evidence="9">PHD-type domain-containing protein</fullName>
    </recommendedName>
</protein>
<comment type="caution">
    <text evidence="10">The sequence shown here is derived from an EMBL/GenBank/DDBJ whole genome shotgun (WGS) entry which is preliminary data.</text>
</comment>
<accession>A0A7J0GC19</accession>
<evidence type="ECO:0000256" key="2">
    <source>
        <dbReference type="ARBA" id="ARBA00022723"/>
    </source>
</evidence>
<evidence type="ECO:0000259" key="9">
    <source>
        <dbReference type="PROSITE" id="PS51805"/>
    </source>
</evidence>
<evidence type="ECO:0000256" key="3">
    <source>
        <dbReference type="ARBA" id="ARBA00022771"/>
    </source>
</evidence>
<feature type="compositionally biased region" description="Basic and acidic residues" evidence="8">
    <location>
        <begin position="1179"/>
        <end position="1193"/>
    </location>
</feature>
<dbReference type="Gene3D" id="2.170.270.10">
    <property type="entry name" value="SET domain"/>
    <property type="match status" value="1"/>
</dbReference>
<evidence type="ECO:0000313" key="11">
    <source>
        <dbReference type="Proteomes" id="UP000585474"/>
    </source>
</evidence>
<dbReference type="GO" id="GO:0035097">
    <property type="term" value="C:histone methyltransferase complex"/>
    <property type="evidence" value="ECO:0007669"/>
    <property type="project" value="TreeGrafter"/>
</dbReference>
<dbReference type="Pfam" id="PF16135">
    <property type="entry name" value="TDBD"/>
    <property type="match status" value="1"/>
</dbReference>